<feature type="transmembrane region" description="Helical" evidence="6">
    <location>
        <begin position="136"/>
        <end position="154"/>
    </location>
</feature>
<keyword evidence="5 6" id="KW-0472">Membrane</keyword>
<evidence type="ECO:0000256" key="5">
    <source>
        <dbReference type="ARBA" id="ARBA00023136"/>
    </source>
</evidence>
<dbReference type="GO" id="GO:0008506">
    <property type="term" value="F:sucrose:proton symporter activity"/>
    <property type="evidence" value="ECO:0007669"/>
    <property type="project" value="TreeGrafter"/>
</dbReference>
<evidence type="ECO:0000313" key="7">
    <source>
        <dbReference type="EMBL" id="PYI06679.1"/>
    </source>
</evidence>
<reference evidence="7 8" key="1">
    <citation type="submission" date="2018-02" db="EMBL/GenBank/DDBJ databases">
        <title>The genomes of Aspergillus section Nigri reveals drivers in fungal speciation.</title>
        <authorList>
            <consortium name="DOE Joint Genome Institute"/>
            <person name="Vesth T.C."/>
            <person name="Nybo J."/>
            <person name="Theobald S."/>
            <person name="Brandl J."/>
            <person name="Frisvad J.C."/>
            <person name="Nielsen K.F."/>
            <person name="Lyhne E.K."/>
            <person name="Kogle M.E."/>
            <person name="Kuo A."/>
            <person name="Riley R."/>
            <person name="Clum A."/>
            <person name="Nolan M."/>
            <person name="Lipzen A."/>
            <person name="Salamov A."/>
            <person name="Henrissat B."/>
            <person name="Wiebenga A."/>
            <person name="De vries R.P."/>
            <person name="Grigoriev I.V."/>
            <person name="Mortensen U.H."/>
            <person name="Andersen M.R."/>
            <person name="Baker S.E."/>
        </authorList>
    </citation>
    <scope>NUCLEOTIDE SEQUENCE [LARGE SCALE GENOMIC DNA]</scope>
    <source>
        <strain evidence="7 8">CBS 121057</strain>
    </source>
</reference>
<comment type="subcellular location">
    <subcellularLocation>
        <location evidence="1">Membrane</location>
        <topology evidence="1">Multi-pass membrane protein</topology>
    </subcellularLocation>
</comment>
<dbReference type="EMBL" id="KZ826347">
    <property type="protein sequence ID" value="PYI06679.1"/>
    <property type="molecule type" value="Genomic_DNA"/>
</dbReference>
<dbReference type="OrthoDB" id="28755at2759"/>
<protein>
    <recommendedName>
        <fullName evidence="9">MFS general substrate transporter</fullName>
    </recommendedName>
</protein>
<keyword evidence="2" id="KW-0813">Transport</keyword>
<feature type="transmembrane region" description="Helical" evidence="6">
    <location>
        <begin position="263"/>
        <end position="284"/>
    </location>
</feature>
<feature type="transmembrane region" description="Helical" evidence="6">
    <location>
        <begin position="378"/>
        <end position="403"/>
    </location>
</feature>
<dbReference type="SUPFAM" id="SSF103473">
    <property type="entry name" value="MFS general substrate transporter"/>
    <property type="match status" value="1"/>
</dbReference>
<evidence type="ECO:0000313" key="8">
    <source>
        <dbReference type="Proteomes" id="UP000248423"/>
    </source>
</evidence>
<feature type="transmembrane region" description="Helical" evidence="6">
    <location>
        <begin position="27"/>
        <end position="47"/>
    </location>
</feature>
<accession>A0A319EX40</accession>
<name>A0A319EX40_ASPSB</name>
<feature type="transmembrane region" description="Helical" evidence="6">
    <location>
        <begin position="424"/>
        <end position="451"/>
    </location>
</feature>
<dbReference type="VEuPathDB" id="FungiDB:BO78DRAFT_418331"/>
<proteinExistence type="predicted"/>
<dbReference type="GO" id="GO:0005886">
    <property type="term" value="C:plasma membrane"/>
    <property type="evidence" value="ECO:0007669"/>
    <property type="project" value="TreeGrafter"/>
</dbReference>
<feature type="transmembrane region" description="Helical" evidence="6">
    <location>
        <begin position="53"/>
        <end position="76"/>
    </location>
</feature>
<keyword evidence="4 6" id="KW-1133">Transmembrane helix</keyword>
<feature type="transmembrane region" description="Helical" evidence="6">
    <location>
        <begin position="354"/>
        <end position="372"/>
    </location>
</feature>
<evidence type="ECO:0000256" key="6">
    <source>
        <dbReference type="SAM" id="Phobius"/>
    </source>
</evidence>
<dbReference type="AlphaFoldDB" id="A0A319EX40"/>
<dbReference type="InterPro" id="IPR036259">
    <property type="entry name" value="MFS_trans_sf"/>
</dbReference>
<evidence type="ECO:0000256" key="1">
    <source>
        <dbReference type="ARBA" id="ARBA00004141"/>
    </source>
</evidence>
<feature type="transmembrane region" description="Helical" evidence="6">
    <location>
        <begin position="457"/>
        <end position="479"/>
    </location>
</feature>
<organism evidence="7 8">
    <name type="scientific">Aspergillus sclerotiicarbonarius (strain CBS 121057 / IBT 28362)</name>
    <dbReference type="NCBI Taxonomy" id="1448318"/>
    <lineage>
        <taxon>Eukaryota</taxon>
        <taxon>Fungi</taxon>
        <taxon>Dikarya</taxon>
        <taxon>Ascomycota</taxon>
        <taxon>Pezizomycotina</taxon>
        <taxon>Eurotiomycetes</taxon>
        <taxon>Eurotiomycetidae</taxon>
        <taxon>Eurotiales</taxon>
        <taxon>Aspergillaceae</taxon>
        <taxon>Aspergillus</taxon>
        <taxon>Aspergillus subgen. Circumdati</taxon>
    </lineage>
</organism>
<sequence>MPCNSLESQEMGDPEKRLIRPPSTLDLMMATVSLAGAQAAFSIQFAYGTNYLSSLGISPSLTSIVWIIPPLCGGLVQPMFGITSDRCRSSSGRRMPFILGGSLGLCLGLVVFAWGVDISQILDKSCGADFSHPDGCGLTSTIVVLSILMINVSVQSLQSGGRALLVDMFPAAQQSRANVWASRMTNGANLIHYGLASLDLAQMFPFLGGTQLKVHCVLACWFLIVASAITHHGIAESPPAPGISSASLFTQLRGASILLRSDILHLQAIQFCTWLAWFPFMLYIRSYLDNFGVLSSTPPTLWKGLGSLALFSQAVIALMVIILLPPLLARFHRVPRDHESQQNNSRFSWKAHRFIWFVAQLLFGASVSGIALTDSRHLILVLTGMTGVSWAVTQWVPVTLLTVKIRDSLADAALDGDGCSNGVTMGLFNLSITVPQLVSMFLASGVFWVAGGTGPSILGSRLVCGLSGLMSAGGAVLTWRLQER</sequence>
<feature type="transmembrane region" description="Helical" evidence="6">
    <location>
        <begin position="304"/>
        <end position="328"/>
    </location>
</feature>
<dbReference type="Pfam" id="PF13347">
    <property type="entry name" value="MFS_2"/>
    <property type="match status" value="1"/>
</dbReference>
<gene>
    <name evidence="7" type="ORF">BO78DRAFT_418331</name>
</gene>
<keyword evidence="3 6" id="KW-0812">Transmembrane</keyword>
<keyword evidence="8" id="KW-1185">Reference proteome</keyword>
<evidence type="ECO:0000256" key="3">
    <source>
        <dbReference type="ARBA" id="ARBA00022692"/>
    </source>
</evidence>
<evidence type="ECO:0000256" key="4">
    <source>
        <dbReference type="ARBA" id="ARBA00022989"/>
    </source>
</evidence>
<dbReference type="Gene3D" id="1.20.1250.20">
    <property type="entry name" value="MFS general substrate transporter like domains"/>
    <property type="match status" value="1"/>
</dbReference>
<dbReference type="PANTHER" id="PTHR19432:SF35">
    <property type="entry name" value="SOLUTE CARRIER FAMILY 45 MEMBER 3 ISOFORM X1"/>
    <property type="match status" value="1"/>
</dbReference>
<evidence type="ECO:0008006" key="9">
    <source>
        <dbReference type="Google" id="ProtNLM"/>
    </source>
</evidence>
<feature type="transmembrane region" description="Helical" evidence="6">
    <location>
        <begin position="97"/>
        <end position="116"/>
    </location>
</feature>
<dbReference type="PANTHER" id="PTHR19432">
    <property type="entry name" value="SUGAR TRANSPORTER"/>
    <property type="match status" value="1"/>
</dbReference>
<evidence type="ECO:0000256" key="2">
    <source>
        <dbReference type="ARBA" id="ARBA00022448"/>
    </source>
</evidence>
<dbReference type="Proteomes" id="UP000248423">
    <property type="component" value="Unassembled WGS sequence"/>
</dbReference>